<feature type="transmembrane region" description="Helical" evidence="10">
    <location>
        <begin position="102"/>
        <end position="135"/>
    </location>
</feature>
<proteinExistence type="predicted"/>
<dbReference type="InterPro" id="IPR050736">
    <property type="entry name" value="Sensor_HK_Regulatory"/>
</dbReference>
<dbReference type="InterPro" id="IPR004358">
    <property type="entry name" value="Sig_transdc_His_kin-like_C"/>
</dbReference>
<dbReference type="GO" id="GO:0005886">
    <property type="term" value="C:plasma membrane"/>
    <property type="evidence" value="ECO:0007669"/>
    <property type="project" value="UniProtKB-SubCell"/>
</dbReference>
<keyword evidence="6" id="KW-0808">Transferase</keyword>
<evidence type="ECO:0000256" key="8">
    <source>
        <dbReference type="ARBA" id="ARBA00023012"/>
    </source>
</evidence>
<comment type="catalytic activity">
    <reaction evidence="1">
        <text>ATP + protein L-histidine = ADP + protein N-phospho-L-histidine.</text>
        <dbReference type="EC" id="2.7.13.3"/>
    </reaction>
</comment>
<feature type="transmembrane region" description="Helical" evidence="10">
    <location>
        <begin position="21"/>
        <end position="44"/>
    </location>
</feature>
<dbReference type="CDD" id="cd00082">
    <property type="entry name" value="HisKA"/>
    <property type="match status" value="1"/>
</dbReference>
<comment type="cofactor">
    <cofactor evidence="2">
        <name>a divalent metal cation</name>
        <dbReference type="ChEBI" id="CHEBI:60240"/>
    </cofactor>
</comment>
<evidence type="ECO:0000256" key="4">
    <source>
        <dbReference type="ARBA" id="ARBA00012438"/>
    </source>
</evidence>
<dbReference type="Pfam" id="PF00512">
    <property type="entry name" value="HisKA"/>
    <property type="match status" value="1"/>
</dbReference>
<keyword evidence="7 12" id="KW-0418">Kinase</keyword>
<feature type="domain" description="Histidine kinase" evidence="11">
    <location>
        <begin position="320"/>
        <end position="538"/>
    </location>
</feature>
<keyword evidence="5" id="KW-0597">Phosphoprotein</keyword>
<accession>A0AAJ5W4J1</accession>
<dbReference type="EMBL" id="CP119321">
    <property type="protein sequence ID" value="WEK14190.1"/>
    <property type="molecule type" value="Genomic_DNA"/>
</dbReference>
<evidence type="ECO:0000256" key="9">
    <source>
        <dbReference type="ARBA" id="ARBA00023136"/>
    </source>
</evidence>
<dbReference type="InterPro" id="IPR003594">
    <property type="entry name" value="HATPase_dom"/>
</dbReference>
<dbReference type="SMART" id="SM00388">
    <property type="entry name" value="HisKA"/>
    <property type="match status" value="1"/>
</dbReference>
<protein>
    <recommendedName>
        <fullName evidence="4">histidine kinase</fullName>
        <ecNumber evidence="4">2.7.13.3</ecNumber>
    </recommendedName>
</protein>
<dbReference type="CDD" id="cd00075">
    <property type="entry name" value="HATPase"/>
    <property type="match status" value="1"/>
</dbReference>
<evidence type="ECO:0000256" key="3">
    <source>
        <dbReference type="ARBA" id="ARBA00004236"/>
    </source>
</evidence>
<keyword evidence="10" id="KW-0812">Transmembrane</keyword>
<gene>
    <name evidence="12" type="ORF">P0Y48_02975</name>
</gene>
<dbReference type="Gene3D" id="1.10.287.130">
    <property type="match status" value="1"/>
</dbReference>
<dbReference type="FunFam" id="3.30.565.10:FF:000006">
    <property type="entry name" value="Sensor histidine kinase WalK"/>
    <property type="match status" value="1"/>
</dbReference>
<evidence type="ECO:0000313" key="13">
    <source>
        <dbReference type="Proteomes" id="UP001213972"/>
    </source>
</evidence>
<keyword evidence="10" id="KW-1133">Transmembrane helix</keyword>
<evidence type="ECO:0000256" key="5">
    <source>
        <dbReference type="ARBA" id="ARBA00022553"/>
    </source>
</evidence>
<feature type="transmembrane region" description="Helical" evidence="10">
    <location>
        <begin position="147"/>
        <end position="165"/>
    </location>
</feature>
<reference evidence="12" key="1">
    <citation type="submission" date="2023-03" db="EMBL/GenBank/DDBJ databases">
        <title>Andean soil-derived lignocellulolytic bacterial consortium as a source of novel taxa and putative plastic-active enzymes.</title>
        <authorList>
            <person name="Diaz-Garcia L."/>
            <person name="Chuvochina M."/>
            <person name="Feuerriegel G."/>
            <person name="Bunk B."/>
            <person name="Sproer C."/>
            <person name="Streit W.R."/>
            <person name="Rodriguez L.M."/>
            <person name="Overmann J."/>
            <person name="Jimenez D.J."/>
        </authorList>
    </citation>
    <scope>NUCLEOTIDE SEQUENCE</scope>
    <source>
        <strain evidence="12">MAG 4610</strain>
    </source>
</reference>
<dbReference type="SUPFAM" id="SSF47384">
    <property type="entry name" value="Homodimeric domain of signal transducing histidine kinase"/>
    <property type="match status" value="1"/>
</dbReference>
<dbReference type="InterPro" id="IPR036890">
    <property type="entry name" value="HATPase_C_sf"/>
</dbReference>
<evidence type="ECO:0000256" key="6">
    <source>
        <dbReference type="ARBA" id="ARBA00022679"/>
    </source>
</evidence>
<comment type="subcellular location">
    <subcellularLocation>
        <location evidence="3">Cell membrane</location>
    </subcellularLocation>
</comment>
<dbReference type="FunFam" id="1.10.287.130:FF:000001">
    <property type="entry name" value="Two-component sensor histidine kinase"/>
    <property type="match status" value="1"/>
</dbReference>
<dbReference type="SUPFAM" id="SSF55874">
    <property type="entry name" value="ATPase domain of HSP90 chaperone/DNA topoisomerase II/histidine kinase"/>
    <property type="match status" value="1"/>
</dbReference>
<evidence type="ECO:0000256" key="1">
    <source>
        <dbReference type="ARBA" id="ARBA00000085"/>
    </source>
</evidence>
<keyword evidence="9 10" id="KW-0472">Membrane</keyword>
<evidence type="ECO:0000259" key="11">
    <source>
        <dbReference type="PROSITE" id="PS50109"/>
    </source>
</evidence>
<dbReference type="InterPro" id="IPR005467">
    <property type="entry name" value="His_kinase_dom"/>
</dbReference>
<dbReference type="PANTHER" id="PTHR43711:SF1">
    <property type="entry name" value="HISTIDINE KINASE 1"/>
    <property type="match status" value="1"/>
</dbReference>
<evidence type="ECO:0000256" key="7">
    <source>
        <dbReference type="ARBA" id="ARBA00022777"/>
    </source>
</evidence>
<dbReference type="InterPro" id="IPR036097">
    <property type="entry name" value="HisK_dim/P_sf"/>
</dbReference>
<feature type="transmembrane region" description="Helical" evidence="10">
    <location>
        <begin position="50"/>
        <end position="69"/>
    </location>
</feature>
<dbReference type="InterPro" id="IPR003661">
    <property type="entry name" value="HisK_dim/P_dom"/>
</dbReference>
<dbReference type="Pfam" id="PF02518">
    <property type="entry name" value="HATPase_c"/>
    <property type="match status" value="1"/>
</dbReference>
<organism evidence="12 13">
    <name type="scientific">Candidatus Microbacterium phytovorans</name>
    <dbReference type="NCBI Taxonomy" id="3121374"/>
    <lineage>
        <taxon>Bacteria</taxon>
        <taxon>Bacillati</taxon>
        <taxon>Actinomycetota</taxon>
        <taxon>Actinomycetes</taxon>
        <taxon>Micrococcales</taxon>
        <taxon>Microbacteriaceae</taxon>
        <taxon>Microbacterium</taxon>
    </lineage>
</organism>
<dbReference type="EC" id="2.7.13.3" evidence="4"/>
<name>A0AAJ5W4J1_9MICO</name>
<dbReference type="SMART" id="SM00387">
    <property type="entry name" value="HATPase_c"/>
    <property type="match status" value="1"/>
</dbReference>
<keyword evidence="8" id="KW-0902">Two-component regulatory system</keyword>
<dbReference type="Proteomes" id="UP001213972">
    <property type="component" value="Chromosome"/>
</dbReference>
<evidence type="ECO:0000313" key="12">
    <source>
        <dbReference type="EMBL" id="WEK14190.1"/>
    </source>
</evidence>
<dbReference type="Gene3D" id="3.30.565.10">
    <property type="entry name" value="Histidine kinase-like ATPase, C-terminal domain"/>
    <property type="match status" value="1"/>
</dbReference>
<dbReference type="AlphaFoldDB" id="A0AAJ5W4J1"/>
<dbReference type="PROSITE" id="PS50109">
    <property type="entry name" value="HIS_KIN"/>
    <property type="match status" value="1"/>
</dbReference>
<feature type="transmembrane region" description="Helical" evidence="10">
    <location>
        <begin position="76"/>
        <end position="96"/>
    </location>
</feature>
<dbReference type="GO" id="GO:0000155">
    <property type="term" value="F:phosphorelay sensor kinase activity"/>
    <property type="evidence" value="ECO:0007669"/>
    <property type="project" value="InterPro"/>
</dbReference>
<dbReference type="PANTHER" id="PTHR43711">
    <property type="entry name" value="TWO-COMPONENT HISTIDINE KINASE"/>
    <property type="match status" value="1"/>
</dbReference>
<evidence type="ECO:0000256" key="2">
    <source>
        <dbReference type="ARBA" id="ARBA00001968"/>
    </source>
</evidence>
<evidence type="ECO:0000256" key="10">
    <source>
        <dbReference type="SAM" id="Phobius"/>
    </source>
</evidence>
<dbReference type="GO" id="GO:0005509">
    <property type="term" value="F:calcium ion binding"/>
    <property type="evidence" value="ECO:0007669"/>
    <property type="project" value="UniProtKB-ARBA"/>
</dbReference>
<dbReference type="PRINTS" id="PR00344">
    <property type="entry name" value="BCTRLSENSOR"/>
</dbReference>
<sequence>MSFTGPAPTPRTIGRGRDRSLLLNQVLLGAVVLLASVLVVLFDMVGSGPLLMYGVTIVFLATGAAFILPWTRFPSLAILILPLVDIGAIMLLRAAAPEAALGLLWAFPAIWIASAFGGWGAFLGVSVISAAYWSLMALEPSQTLSPSTFLFPVMIAGLATVAALGSRRALVQRVLLDKQSQYLQRSVDRARSQEDLVTEVLQAVDFGVIRLTTDGSLVVTNEAHGRLQRASAGASRAYAADGITPIGDDDLPLARARRGEEFENALVWHGDPGEEKRRALRSTARRLVDKDLTDAGMIIVTLDVTAEELALRAREDLVASVSHELRTPLTSIMGYVELALDDPSLSPVSRRSLEVVERNSSRLLDLVADLLTASAASHRGVELTLRPELVDLAKLVDSAVESALPRATERRMTIETDAVEDVRTVADPLRMRQVIDNLLSNAIKYSHPGGRVTVGLTSDEAHVWLAVSDNGPGIPESELPRLFERFFRSGLVRNSTTHGSGLGLAISREIVRAHAGEITVRTGLDEGATFIVRLPLAHPKEAPVIGAEPAHSPNAEEGAP</sequence>